<dbReference type="OMA" id="RPNIDQE"/>
<keyword evidence="3" id="KW-1185">Reference proteome</keyword>
<evidence type="ECO:0000313" key="3">
    <source>
        <dbReference type="Proteomes" id="UP000014254"/>
    </source>
</evidence>
<feature type="compositionally biased region" description="Basic and acidic residues" evidence="1">
    <location>
        <begin position="185"/>
        <end position="232"/>
    </location>
</feature>
<dbReference type="OrthoDB" id="2281878at2759"/>
<feature type="compositionally biased region" description="Basic residues" evidence="1">
    <location>
        <begin position="256"/>
        <end position="270"/>
    </location>
</feature>
<sequence>MVFSRQKYDPHFLLSHIQSPQSHVDYRAIFDENDPEKFAFIKLLEAINLRASEISALQPTFPKMDLSALYCLGITIQEYARHLSTDVMAQKRAAENKQPINNSYTPLEIKARTLEAVIQKYKPQTSTIALAKHAAQVTARPNIDQELHHSAKHVHHRVEIKTSDKATRYEKIVSDPKWTGTLVKSPRDLKANSEQAADRRAKAEANQKKRLEAQQALIEREKQQQKEKESKMPRKRVRAEDDDTSYDIFDKANYNKPKKAKTSSDKKKKTVSSSQKGF</sequence>
<evidence type="ECO:0000313" key="2">
    <source>
        <dbReference type="EMBL" id="EPB91424.1"/>
    </source>
</evidence>
<name>S2JNA7_MUCC1</name>
<dbReference type="EMBL" id="KE123909">
    <property type="protein sequence ID" value="EPB91424.1"/>
    <property type="molecule type" value="Genomic_DNA"/>
</dbReference>
<dbReference type="VEuPathDB" id="FungiDB:HMPREF1544_01746"/>
<dbReference type="InParanoid" id="S2JNA7"/>
<dbReference type="AlphaFoldDB" id="S2JNA7"/>
<protein>
    <submittedName>
        <fullName evidence="2">Uncharacterized protein</fullName>
    </submittedName>
</protein>
<feature type="region of interest" description="Disordered" evidence="1">
    <location>
        <begin position="180"/>
        <end position="278"/>
    </location>
</feature>
<dbReference type="Proteomes" id="UP000014254">
    <property type="component" value="Unassembled WGS sequence"/>
</dbReference>
<gene>
    <name evidence="2" type="ORF">HMPREF1544_01746</name>
</gene>
<accession>S2JNA7</accession>
<proteinExistence type="predicted"/>
<organism evidence="2 3">
    <name type="scientific">Mucor circinelloides f. circinelloides (strain 1006PhL)</name>
    <name type="common">Mucormycosis agent</name>
    <name type="synonym">Calyptromyces circinelloides</name>
    <dbReference type="NCBI Taxonomy" id="1220926"/>
    <lineage>
        <taxon>Eukaryota</taxon>
        <taxon>Fungi</taxon>
        <taxon>Fungi incertae sedis</taxon>
        <taxon>Mucoromycota</taxon>
        <taxon>Mucoromycotina</taxon>
        <taxon>Mucoromycetes</taxon>
        <taxon>Mucorales</taxon>
        <taxon>Mucorineae</taxon>
        <taxon>Mucoraceae</taxon>
        <taxon>Mucor</taxon>
    </lineage>
</organism>
<evidence type="ECO:0000256" key="1">
    <source>
        <dbReference type="SAM" id="MobiDB-lite"/>
    </source>
</evidence>
<reference evidence="3" key="1">
    <citation type="submission" date="2013-05" db="EMBL/GenBank/DDBJ databases">
        <title>The Genome sequence of Mucor circinelloides f. circinelloides 1006PhL.</title>
        <authorList>
            <consortium name="The Broad Institute Genomics Platform"/>
            <person name="Cuomo C."/>
            <person name="Earl A."/>
            <person name="Findley K."/>
            <person name="Lee S.C."/>
            <person name="Walker B."/>
            <person name="Young S."/>
            <person name="Zeng Q."/>
            <person name="Gargeya S."/>
            <person name="Fitzgerald M."/>
            <person name="Haas B."/>
            <person name="Abouelleil A."/>
            <person name="Allen A.W."/>
            <person name="Alvarado L."/>
            <person name="Arachchi H.M."/>
            <person name="Berlin A.M."/>
            <person name="Chapman S.B."/>
            <person name="Gainer-Dewar J."/>
            <person name="Goldberg J."/>
            <person name="Griggs A."/>
            <person name="Gujja S."/>
            <person name="Hansen M."/>
            <person name="Howarth C."/>
            <person name="Imamovic A."/>
            <person name="Ireland A."/>
            <person name="Larimer J."/>
            <person name="McCowan C."/>
            <person name="Murphy C."/>
            <person name="Pearson M."/>
            <person name="Poon T.W."/>
            <person name="Priest M."/>
            <person name="Roberts A."/>
            <person name="Saif S."/>
            <person name="Shea T."/>
            <person name="Sisk P."/>
            <person name="Sykes S."/>
            <person name="Wortman J."/>
            <person name="Nusbaum C."/>
            <person name="Birren B."/>
        </authorList>
    </citation>
    <scope>NUCLEOTIDE SEQUENCE [LARGE SCALE GENOMIC DNA]</scope>
    <source>
        <strain evidence="3">1006PhL</strain>
    </source>
</reference>